<evidence type="ECO:0000256" key="5">
    <source>
        <dbReference type="SAM" id="SignalP"/>
    </source>
</evidence>
<evidence type="ECO:0000313" key="7">
    <source>
        <dbReference type="EMBL" id="KAG6480265.1"/>
    </source>
</evidence>
<comment type="similarity">
    <text evidence="1">Belongs to the ClpA/ClpB family.</text>
</comment>
<evidence type="ECO:0000256" key="1">
    <source>
        <dbReference type="ARBA" id="ARBA00008675"/>
    </source>
</evidence>
<feature type="domain" description="Clp R" evidence="6">
    <location>
        <begin position="7"/>
        <end position="179"/>
    </location>
</feature>
<organism evidence="7 8">
    <name type="scientific">Zingiber officinale</name>
    <name type="common">Ginger</name>
    <name type="synonym">Amomum zingiber</name>
    <dbReference type="NCBI Taxonomy" id="94328"/>
    <lineage>
        <taxon>Eukaryota</taxon>
        <taxon>Viridiplantae</taxon>
        <taxon>Streptophyta</taxon>
        <taxon>Embryophyta</taxon>
        <taxon>Tracheophyta</taxon>
        <taxon>Spermatophyta</taxon>
        <taxon>Magnoliopsida</taxon>
        <taxon>Liliopsida</taxon>
        <taxon>Zingiberales</taxon>
        <taxon>Zingiberaceae</taxon>
        <taxon>Zingiber</taxon>
    </lineage>
</organism>
<dbReference type="Pfam" id="PF02861">
    <property type="entry name" value="Clp_N"/>
    <property type="match status" value="1"/>
</dbReference>
<dbReference type="InterPro" id="IPR051650">
    <property type="entry name" value="SL_signaling_regulator"/>
</dbReference>
<dbReference type="InterPro" id="IPR058680">
    <property type="entry name" value="NBD_SMAX1-like"/>
</dbReference>
<sequence length="681" mass="75182">MRTGGSILRHGLTVAAAAVVGQAVALARRRGHAQVTPLHVASTMLTSGGSFRVACLLSHHSHPLRCNALDLCLNVALNRLPAAYSSHHRPLPSLSNSLVAAFKRAQAHHRRGVATDTSSSSSSSTPPPPPLLPVKIELDHLAVSILDDPSVSRVMREAGFCSAQVKLNLEQSSIESRPNPPPKSNLSDEIRVMEALTSKQRKNLVLVGESLDAIDAVARAVIHRVQATGNNDVPEPLKNAQIITLPPLISFKNTPRSNFDEKIADLRRNIFRDSTHGTMLVLYLGDLQSIAENRAINGDAVEQLIMEIRSFISNRVCLMAIATYKAYMSCKVGFPSLEARLRLQPLTIPAISFELSLNFNCVSDFSCEAEALPSSSWHQHYRFGSSSPCDEDSLSSISSFDQLPLSLGLNQRHWQLSTVSAFDKSSNPNSCTSSSTMEVEYIPKFQELNAENLKILCDALEKDFPSRQETVTGIATAVLQSRSGMIKRKWKSSTWLFFEGEDTESKRRIARELASLVFGSQSNLISISLNKSRLFDVGDDHYPCKKRSRIEPSDSCLERLFQALNEDPHRVILIEDINQLDHQTRVGFKNAMEGGKVRSYNGAEASLSDAIIILTNCSSAKPNTWEINEREKEVNIHLSLDLNLSTTVWDDDMKDNGSFDAVGLLELADGMFIFEFLHQDP</sequence>
<keyword evidence="2 3" id="KW-0677">Repeat</keyword>
<keyword evidence="5" id="KW-0732">Signal</keyword>
<name>A0A8J5K9X1_ZINOF</name>
<dbReference type="PANTHER" id="PTHR43572:SF31">
    <property type="entry name" value="PROTEIN SMAX1-LIKE 3"/>
    <property type="match status" value="1"/>
</dbReference>
<evidence type="ECO:0000256" key="3">
    <source>
        <dbReference type="PROSITE-ProRule" id="PRU01251"/>
    </source>
</evidence>
<dbReference type="EMBL" id="JACMSC010000017">
    <property type="protein sequence ID" value="KAG6480265.1"/>
    <property type="molecule type" value="Genomic_DNA"/>
</dbReference>
<dbReference type="InterPro" id="IPR004176">
    <property type="entry name" value="Clp_R_N"/>
</dbReference>
<keyword evidence="8" id="KW-1185">Reference proteome</keyword>
<evidence type="ECO:0000313" key="8">
    <source>
        <dbReference type="Proteomes" id="UP000734854"/>
    </source>
</evidence>
<evidence type="ECO:0000259" key="6">
    <source>
        <dbReference type="PROSITE" id="PS51903"/>
    </source>
</evidence>
<feature type="region of interest" description="Disordered" evidence="4">
    <location>
        <begin position="109"/>
        <end position="133"/>
    </location>
</feature>
<dbReference type="PANTHER" id="PTHR43572">
    <property type="entry name" value="CHAPERONE PROTEIN CLPD, CHLOROPLASTIC"/>
    <property type="match status" value="1"/>
</dbReference>
<comment type="caution">
    <text evidence="7">The sequence shown here is derived from an EMBL/GenBank/DDBJ whole genome shotgun (WGS) entry which is preliminary data.</text>
</comment>
<feature type="chain" id="PRO_5035229439" description="Clp R domain-containing protein" evidence="5">
    <location>
        <begin position="18"/>
        <end position="681"/>
    </location>
</feature>
<dbReference type="OrthoDB" id="750498at2759"/>
<proteinExistence type="inferred from homology"/>
<dbReference type="AlphaFoldDB" id="A0A8J5K9X1"/>
<dbReference type="Proteomes" id="UP000734854">
    <property type="component" value="Unassembled WGS sequence"/>
</dbReference>
<feature type="signal peptide" evidence="5">
    <location>
        <begin position="1"/>
        <end position="17"/>
    </location>
</feature>
<gene>
    <name evidence="7" type="ORF">ZIOFF_063745</name>
</gene>
<reference evidence="7 8" key="1">
    <citation type="submission" date="2020-08" db="EMBL/GenBank/DDBJ databases">
        <title>Plant Genome Project.</title>
        <authorList>
            <person name="Zhang R.-G."/>
        </authorList>
    </citation>
    <scope>NUCLEOTIDE SEQUENCE [LARGE SCALE GENOMIC DNA]</scope>
    <source>
        <tissue evidence="7">Rhizome</tissue>
    </source>
</reference>
<dbReference type="PROSITE" id="PS51903">
    <property type="entry name" value="CLP_R"/>
    <property type="match status" value="1"/>
</dbReference>
<evidence type="ECO:0000256" key="4">
    <source>
        <dbReference type="SAM" id="MobiDB-lite"/>
    </source>
</evidence>
<evidence type="ECO:0000256" key="2">
    <source>
        <dbReference type="ARBA" id="ARBA00022737"/>
    </source>
</evidence>
<dbReference type="Pfam" id="PF23569">
    <property type="entry name" value="NBD_SMAX1"/>
    <property type="match status" value="1"/>
</dbReference>
<protein>
    <recommendedName>
        <fullName evidence="6">Clp R domain-containing protein</fullName>
    </recommendedName>
</protein>
<accession>A0A8J5K9X1</accession>